<gene>
    <name evidence="8" type="primary">cueR</name>
    <name evidence="8" type="ORF">CDV52_11460</name>
    <name evidence="7" type="ORF">CDV53_12695</name>
</gene>
<evidence type="ECO:0000256" key="4">
    <source>
        <dbReference type="ARBA" id="ARBA00023125"/>
    </source>
</evidence>
<dbReference type="GO" id="GO:0003700">
    <property type="term" value="F:DNA-binding transcription factor activity"/>
    <property type="evidence" value="ECO:0007669"/>
    <property type="project" value="InterPro"/>
</dbReference>
<reference evidence="9" key="2">
    <citation type="submission" date="2016-11" db="EMBL/GenBank/DDBJ databases">
        <title>Comparison of Traditional DNA-DNA Hybridization with In Silico Genomic Analysis.</title>
        <authorList>
            <person name="Nicholson A.C."/>
            <person name="Humrighouse B.W."/>
            <person name="Graziano J."/>
            <person name="Lasker B."/>
            <person name="Whitney A.M."/>
            <person name="Mcquiston J.R."/>
            <person name="Bell M."/>
        </authorList>
    </citation>
    <scope>NUCLEOTIDE SEQUENCE [LARGE SCALE GENOMIC DNA]</scope>
    <source>
        <strain evidence="9">H2381</strain>
    </source>
</reference>
<dbReference type="Pfam" id="PF09278">
    <property type="entry name" value="MerR-DNA-bind"/>
    <property type="match status" value="1"/>
</dbReference>
<dbReference type="Proteomes" id="UP000196640">
    <property type="component" value="Unassembled WGS sequence"/>
</dbReference>
<dbReference type="SUPFAM" id="SSF46955">
    <property type="entry name" value="Putative DNA-binding domain"/>
    <property type="match status" value="1"/>
</dbReference>
<evidence type="ECO:0000313" key="10">
    <source>
        <dbReference type="Proteomes" id="UP000214673"/>
    </source>
</evidence>
<dbReference type="NCBIfam" id="TIGR02044">
    <property type="entry name" value="CueR"/>
    <property type="match status" value="1"/>
</dbReference>
<evidence type="ECO:0000259" key="6">
    <source>
        <dbReference type="PROSITE" id="PS50937"/>
    </source>
</evidence>
<feature type="domain" description="HTH merR-type" evidence="6">
    <location>
        <begin position="1"/>
        <end position="68"/>
    </location>
</feature>
<dbReference type="CDD" id="cd01108">
    <property type="entry name" value="HTH_CueR"/>
    <property type="match status" value="1"/>
</dbReference>
<evidence type="ECO:0000256" key="1">
    <source>
        <dbReference type="ARBA" id="ARBA00004496"/>
    </source>
</evidence>
<keyword evidence="2" id="KW-0963">Cytoplasm</keyword>
<keyword evidence="10" id="KW-1185">Reference proteome</keyword>
<comment type="caution">
    <text evidence="8">The sequence shown here is derived from an EMBL/GenBank/DDBJ whole genome shotgun (WGS) entry which is preliminary data.</text>
</comment>
<keyword evidence="5" id="KW-0804">Transcription</keyword>
<dbReference type="GO" id="GO:0003677">
    <property type="term" value="F:DNA binding"/>
    <property type="evidence" value="ECO:0007669"/>
    <property type="project" value="UniProtKB-KW"/>
</dbReference>
<dbReference type="PANTHER" id="PTHR30204:SF94">
    <property type="entry name" value="HEAVY METAL-DEPENDENT TRANSCRIPTIONAL REGULATOR HI_0293-RELATED"/>
    <property type="match status" value="1"/>
</dbReference>
<dbReference type="AlphaFoldDB" id="A0A212APB9"/>
<dbReference type="EMBL" id="NIPV01000052">
    <property type="protein sequence ID" value="OWJ74759.1"/>
    <property type="molecule type" value="Genomic_DNA"/>
</dbReference>
<evidence type="ECO:0000256" key="5">
    <source>
        <dbReference type="ARBA" id="ARBA00023163"/>
    </source>
</evidence>
<accession>A0A212APB9</accession>
<sequence length="131" mass="14434">MNIGEVAEALDMPAKTIRYYEDIGLVTPARRGNGYRSYSGQDLHRLGFLGRARSLGFSIAECRALLALYSDRGRASADVRRIAEGHLGEIERKIDELAAMRDTLRTLVDCCHGDARPECPILADLAGKGER</sequence>
<dbReference type="GO" id="GO:0005507">
    <property type="term" value="F:copper ion binding"/>
    <property type="evidence" value="ECO:0007669"/>
    <property type="project" value="InterPro"/>
</dbReference>
<dbReference type="Proteomes" id="UP000214673">
    <property type="component" value="Unassembled WGS sequence"/>
</dbReference>
<dbReference type="SMART" id="SM00422">
    <property type="entry name" value="HTH_MERR"/>
    <property type="match status" value="1"/>
</dbReference>
<dbReference type="InterPro" id="IPR047057">
    <property type="entry name" value="MerR_fam"/>
</dbReference>
<organism evidence="8 9">
    <name type="scientific">Haematobacter missouriensis</name>
    <dbReference type="NCBI Taxonomy" id="366616"/>
    <lineage>
        <taxon>Bacteria</taxon>
        <taxon>Pseudomonadati</taxon>
        <taxon>Pseudomonadota</taxon>
        <taxon>Alphaproteobacteria</taxon>
        <taxon>Rhodobacterales</taxon>
        <taxon>Paracoccaceae</taxon>
        <taxon>Haematobacter</taxon>
    </lineage>
</organism>
<name>A0A212APB9_9RHOB</name>
<evidence type="ECO:0000313" key="7">
    <source>
        <dbReference type="EMBL" id="OWJ74759.1"/>
    </source>
</evidence>
<protein>
    <submittedName>
        <fullName evidence="8">Cu(I)-responsive transcriptional regulator</fullName>
    </submittedName>
</protein>
<dbReference type="InterPro" id="IPR009061">
    <property type="entry name" value="DNA-bd_dom_put_sf"/>
</dbReference>
<evidence type="ECO:0000256" key="2">
    <source>
        <dbReference type="ARBA" id="ARBA00022490"/>
    </source>
</evidence>
<dbReference type="GO" id="GO:0045893">
    <property type="term" value="P:positive regulation of DNA-templated transcription"/>
    <property type="evidence" value="ECO:0007669"/>
    <property type="project" value="InterPro"/>
</dbReference>
<dbReference type="GO" id="GO:0005737">
    <property type="term" value="C:cytoplasm"/>
    <property type="evidence" value="ECO:0007669"/>
    <property type="project" value="UniProtKB-SubCell"/>
</dbReference>
<comment type="subcellular location">
    <subcellularLocation>
        <location evidence="1">Cytoplasm</location>
    </subcellularLocation>
</comment>
<evidence type="ECO:0000313" key="9">
    <source>
        <dbReference type="Proteomes" id="UP000196640"/>
    </source>
</evidence>
<evidence type="ECO:0000256" key="3">
    <source>
        <dbReference type="ARBA" id="ARBA00023015"/>
    </source>
</evidence>
<dbReference type="InterPro" id="IPR011789">
    <property type="entry name" value="CueR"/>
</dbReference>
<dbReference type="InterPro" id="IPR015358">
    <property type="entry name" value="Tscrpt_reg_MerR_DNA-bd"/>
</dbReference>
<dbReference type="InterPro" id="IPR000551">
    <property type="entry name" value="MerR-type_HTH_dom"/>
</dbReference>
<dbReference type="RefSeq" id="WP_035745851.1">
    <property type="nucleotide sequence ID" value="NZ_CALUEG010000048.1"/>
</dbReference>
<dbReference type="PRINTS" id="PR00040">
    <property type="entry name" value="HTHMERR"/>
</dbReference>
<dbReference type="Pfam" id="PF00376">
    <property type="entry name" value="MerR"/>
    <property type="match status" value="1"/>
</dbReference>
<dbReference type="PANTHER" id="PTHR30204">
    <property type="entry name" value="REDOX-CYCLING DRUG-SENSING TRANSCRIPTIONAL ACTIVATOR SOXR"/>
    <property type="match status" value="1"/>
</dbReference>
<dbReference type="PROSITE" id="PS50937">
    <property type="entry name" value="HTH_MERR_2"/>
    <property type="match status" value="1"/>
</dbReference>
<dbReference type="OrthoDB" id="9802944at2"/>
<dbReference type="STRING" id="366616.CG51_08320"/>
<proteinExistence type="predicted"/>
<dbReference type="Gene3D" id="1.10.1660.10">
    <property type="match status" value="1"/>
</dbReference>
<reference evidence="8 10" key="1">
    <citation type="submission" date="2016-11" db="EMBL/GenBank/DDBJ databases">
        <title>Comparison of Traditional DNA-DNA Hybridization with In Silico Genomic Analysis.</title>
        <authorList>
            <person name="Nicholson A.C."/>
            <person name="Sammons S."/>
            <person name="Humrighouse B.W."/>
            <person name="Graziano J."/>
            <person name="Lasker B."/>
            <person name="Whitney A.M."/>
            <person name="Mcquiston J.R."/>
        </authorList>
    </citation>
    <scope>NUCLEOTIDE SEQUENCE [LARGE SCALE GENOMIC DNA]</scope>
    <source>
        <strain evidence="7 10">H1892</strain>
        <strain evidence="8">H2381</strain>
    </source>
</reference>
<keyword evidence="3" id="KW-0805">Transcription regulation</keyword>
<dbReference type="EMBL" id="NIPX01000021">
    <property type="protein sequence ID" value="OWJ83327.1"/>
    <property type="molecule type" value="Genomic_DNA"/>
</dbReference>
<keyword evidence="4" id="KW-0238">DNA-binding</keyword>
<evidence type="ECO:0000313" key="8">
    <source>
        <dbReference type="EMBL" id="OWJ83327.1"/>
    </source>
</evidence>